<dbReference type="GO" id="GO:0002758">
    <property type="term" value="P:innate immune response-activating signaling pathway"/>
    <property type="evidence" value="ECO:0007669"/>
    <property type="project" value="UniProtKB-ARBA"/>
</dbReference>
<dbReference type="PANTHER" id="PTHR23155">
    <property type="entry name" value="DISEASE RESISTANCE PROTEIN RP"/>
    <property type="match status" value="1"/>
</dbReference>
<evidence type="ECO:0000256" key="3">
    <source>
        <dbReference type="SAM" id="Coils"/>
    </source>
</evidence>
<dbReference type="EMBL" id="CM029051">
    <property type="protein sequence ID" value="KAG2562623.1"/>
    <property type="molecule type" value="Genomic_DNA"/>
</dbReference>
<gene>
    <name evidence="6" type="ORF">PVAP13_8KG271102</name>
</gene>
<organism evidence="6 7">
    <name type="scientific">Panicum virgatum</name>
    <name type="common">Blackwell switchgrass</name>
    <dbReference type="NCBI Taxonomy" id="38727"/>
    <lineage>
        <taxon>Eukaryota</taxon>
        <taxon>Viridiplantae</taxon>
        <taxon>Streptophyta</taxon>
        <taxon>Embryophyta</taxon>
        <taxon>Tracheophyta</taxon>
        <taxon>Spermatophyta</taxon>
        <taxon>Magnoliopsida</taxon>
        <taxon>Liliopsida</taxon>
        <taxon>Poales</taxon>
        <taxon>Poaceae</taxon>
        <taxon>PACMAD clade</taxon>
        <taxon>Panicoideae</taxon>
        <taxon>Panicodae</taxon>
        <taxon>Paniceae</taxon>
        <taxon>Panicinae</taxon>
        <taxon>Panicum</taxon>
        <taxon>Panicum sect. Hiantes</taxon>
    </lineage>
</organism>
<evidence type="ECO:0000313" key="6">
    <source>
        <dbReference type="EMBL" id="KAG2562623.1"/>
    </source>
</evidence>
<evidence type="ECO:0000259" key="4">
    <source>
        <dbReference type="Pfam" id="PF00931"/>
    </source>
</evidence>
<name>A0A8T0PKW7_PANVG</name>
<dbReference type="GO" id="GO:0043531">
    <property type="term" value="F:ADP binding"/>
    <property type="evidence" value="ECO:0007669"/>
    <property type="project" value="InterPro"/>
</dbReference>
<dbReference type="Gene3D" id="1.10.8.430">
    <property type="entry name" value="Helical domain of apoptotic protease-activating factors"/>
    <property type="match status" value="1"/>
</dbReference>
<dbReference type="InterPro" id="IPR036388">
    <property type="entry name" value="WH-like_DNA-bd_sf"/>
</dbReference>
<dbReference type="PRINTS" id="PR00364">
    <property type="entry name" value="DISEASERSIST"/>
</dbReference>
<feature type="domain" description="Disease resistance protein winged helix" evidence="5">
    <location>
        <begin position="348"/>
        <end position="415"/>
    </location>
</feature>
<evidence type="ECO:0000256" key="1">
    <source>
        <dbReference type="ARBA" id="ARBA00022737"/>
    </source>
</evidence>
<evidence type="ECO:0000313" key="7">
    <source>
        <dbReference type="Proteomes" id="UP000823388"/>
    </source>
</evidence>
<dbReference type="InterPro" id="IPR058922">
    <property type="entry name" value="WHD_DRP"/>
</dbReference>
<keyword evidence="1" id="KW-0677">Repeat</keyword>
<dbReference type="Gene3D" id="3.40.50.300">
    <property type="entry name" value="P-loop containing nucleotide triphosphate hydrolases"/>
    <property type="match status" value="1"/>
</dbReference>
<dbReference type="AlphaFoldDB" id="A0A8T0PKW7"/>
<dbReference type="InterPro" id="IPR027417">
    <property type="entry name" value="P-loop_NTPase"/>
</dbReference>
<protein>
    <recommendedName>
        <fullName evidence="8">NB-ARC domain-containing protein</fullName>
    </recommendedName>
</protein>
<evidence type="ECO:0000256" key="2">
    <source>
        <dbReference type="ARBA" id="ARBA00022821"/>
    </source>
</evidence>
<dbReference type="GO" id="GO:0042742">
    <property type="term" value="P:defense response to bacterium"/>
    <property type="evidence" value="ECO:0007669"/>
    <property type="project" value="UniProtKB-ARBA"/>
</dbReference>
<dbReference type="PANTHER" id="PTHR23155:SF1229">
    <property type="entry name" value="OS11G0550500 PROTEIN"/>
    <property type="match status" value="1"/>
</dbReference>
<dbReference type="GO" id="GO:0009626">
    <property type="term" value="P:plant-type hypersensitive response"/>
    <property type="evidence" value="ECO:0007669"/>
    <property type="project" value="UniProtKB-ARBA"/>
</dbReference>
<evidence type="ECO:0008006" key="8">
    <source>
        <dbReference type="Google" id="ProtNLM"/>
    </source>
</evidence>
<dbReference type="Pfam" id="PF23559">
    <property type="entry name" value="WHD_DRP"/>
    <property type="match status" value="1"/>
</dbReference>
<keyword evidence="2" id="KW-0611">Plant defense</keyword>
<keyword evidence="7" id="KW-1185">Reference proteome</keyword>
<dbReference type="SUPFAM" id="SSF52540">
    <property type="entry name" value="P-loop containing nucleoside triphosphate hydrolases"/>
    <property type="match status" value="1"/>
</dbReference>
<dbReference type="InterPro" id="IPR042197">
    <property type="entry name" value="Apaf_helical"/>
</dbReference>
<reference evidence="6" key="1">
    <citation type="submission" date="2020-05" db="EMBL/GenBank/DDBJ databases">
        <title>WGS assembly of Panicum virgatum.</title>
        <authorList>
            <person name="Lovell J.T."/>
            <person name="Jenkins J."/>
            <person name="Shu S."/>
            <person name="Juenger T.E."/>
            <person name="Schmutz J."/>
        </authorList>
    </citation>
    <scope>NUCLEOTIDE SEQUENCE</scope>
    <source>
        <strain evidence="6">AP13</strain>
    </source>
</reference>
<sequence>MVCIDREPKELHGLRGFIDRSLDLLTKAKIRHKLGTEIKDLRRSIKEVSERHDRYKVSHVAAKPAEVPVHNLRLSAMYKKAAELIGTEEKSNELIGRIMVGDEPSKKQLKKVSIVGFGGLGKTTLAKVVYDKLKEQFDCAAFVSVSLNPNLERIFVNMLCQLRHHKNVVTCDTEQLINEARDFLQDKRYLIVIDDIWKISVWKTIQYALVDNECGSVIISTTRNLDVANKIGGVYQLQPLSPADSRKLFNLRIFGTEDKCLSNKLAEVSTEILRKCGGVPLAIITIASTLASKEGMENIHQYWSKVCKTLGSGLEDSPDVEDMRRILSISYYDLPPHLKHCMLYLSSYPEDYEIRTEELIWKWMGEGFILKEQGRSFYDVGEDYISELINRSMIQPSSISRKSKKAVVCRVHDMILRSHHMHGK</sequence>
<feature type="coiled-coil region" evidence="3">
    <location>
        <begin position="31"/>
        <end position="58"/>
    </location>
</feature>
<dbReference type="InterPro" id="IPR002182">
    <property type="entry name" value="NB-ARC"/>
</dbReference>
<dbReference type="FunFam" id="1.10.10.10:FF:000322">
    <property type="entry name" value="Probable disease resistance protein At1g63360"/>
    <property type="match status" value="1"/>
</dbReference>
<dbReference type="Pfam" id="PF00931">
    <property type="entry name" value="NB-ARC"/>
    <property type="match status" value="1"/>
</dbReference>
<comment type="caution">
    <text evidence="6">The sequence shown here is derived from an EMBL/GenBank/DDBJ whole genome shotgun (WGS) entry which is preliminary data.</text>
</comment>
<dbReference type="Gene3D" id="1.10.10.10">
    <property type="entry name" value="Winged helix-like DNA-binding domain superfamily/Winged helix DNA-binding domain"/>
    <property type="match status" value="1"/>
</dbReference>
<dbReference type="Proteomes" id="UP000823388">
    <property type="component" value="Chromosome 8K"/>
</dbReference>
<keyword evidence="3" id="KW-0175">Coiled coil</keyword>
<evidence type="ECO:0000259" key="5">
    <source>
        <dbReference type="Pfam" id="PF23559"/>
    </source>
</evidence>
<proteinExistence type="predicted"/>
<dbReference type="InterPro" id="IPR044974">
    <property type="entry name" value="Disease_R_plants"/>
</dbReference>
<dbReference type="FunFam" id="3.40.50.300:FF:001091">
    <property type="entry name" value="Probable disease resistance protein At1g61300"/>
    <property type="match status" value="1"/>
</dbReference>
<accession>A0A8T0PKW7</accession>
<feature type="domain" description="NB-ARC" evidence="4">
    <location>
        <begin position="92"/>
        <end position="256"/>
    </location>
</feature>